<name>A0A381UHG2_9ZZZZ</name>
<gene>
    <name evidence="2" type="ORF">METZ01_LOCUS80490</name>
</gene>
<organism evidence="2">
    <name type="scientific">marine metagenome</name>
    <dbReference type="NCBI Taxonomy" id="408172"/>
    <lineage>
        <taxon>unclassified sequences</taxon>
        <taxon>metagenomes</taxon>
        <taxon>ecological metagenomes</taxon>
    </lineage>
</organism>
<dbReference type="EMBL" id="UINC01006455">
    <property type="protein sequence ID" value="SVA27636.1"/>
    <property type="molecule type" value="Genomic_DNA"/>
</dbReference>
<dbReference type="Gene3D" id="3.30.1370.110">
    <property type="match status" value="1"/>
</dbReference>
<dbReference type="InterPro" id="IPR002625">
    <property type="entry name" value="Smr_dom"/>
</dbReference>
<reference evidence="2" key="1">
    <citation type="submission" date="2018-05" db="EMBL/GenBank/DDBJ databases">
        <authorList>
            <person name="Lanie J.A."/>
            <person name="Ng W.-L."/>
            <person name="Kazmierczak K.M."/>
            <person name="Andrzejewski T.M."/>
            <person name="Davidsen T.M."/>
            <person name="Wayne K.J."/>
            <person name="Tettelin H."/>
            <person name="Glass J.I."/>
            <person name="Rusch D."/>
            <person name="Podicherti R."/>
            <person name="Tsui H.-C.T."/>
            <person name="Winkler M.E."/>
        </authorList>
    </citation>
    <scope>NUCLEOTIDE SEQUENCE</scope>
</reference>
<sequence length="107" mass="12325">MLKILDIGHKKSSLDSAIGVLETETSRYQFEGSARCIKIIHGHGRGKLREAVRAWCCEQEGRFRAVIFGEDYDIFHKETSDMRADCGNPHDLDLGRKNRAVTYLWLW</sequence>
<dbReference type="AlphaFoldDB" id="A0A381UHG2"/>
<dbReference type="InterPro" id="IPR036063">
    <property type="entry name" value="Smr_dom_sf"/>
</dbReference>
<evidence type="ECO:0000259" key="1">
    <source>
        <dbReference type="Pfam" id="PF01713"/>
    </source>
</evidence>
<feature type="domain" description="Smr" evidence="1">
    <location>
        <begin position="31"/>
        <end position="57"/>
    </location>
</feature>
<protein>
    <recommendedName>
        <fullName evidence="1">Smr domain-containing protein</fullName>
    </recommendedName>
</protein>
<proteinExistence type="predicted"/>
<accession>A0A381UHG2</accession>
<dbReference type="Pfam" id="PF01713">
    <property type="entry name" value="Smr"/>
    <property type="match status" value="1"/>
</dbReference>
<evidence type="ECO:0000313" key="2">
    <source>
        <dbReference type="EMBL" id="SVA27636.1"/>
    </source>
</evidence>